<dbReference type="Gene3D" id="1.20.5.170">
    <property type="match status" value="1"/>
</dbReference>
<gene>
    <name evidence="2" type="ORF">BJ878DRAFT_87194</name>
</gene>
<evidence type="ECO:0000313" key="3">
    <source>
        <dbReference type="Proteomes" id="UP000887226"/>
    </source>
</evidence>
<evidence type="ECO:0008006" key="4">
    <source>
        <dbReference type="Google" id="ProtNLM"/>
    </source>
</evidence>
<organism evidence="2 3">
    <name type="scientific">Calycina marina</name>
    <dbReference type="NCBI Taxonomy" id="1763456"/>
    <lineage>
        <taxon>Eukaryota</taxon>
        <taxon>Fungi</taxon>
        <taxon>Dikarya</taxon>
        <taxon>Ascomycota</taxon>
        <taxon>Pezizomycotina</taxon>
        <taxon>Leotiomycetes</taxon>
        <taxon>Helotiales</taxon>
        <taxon>Pezizellaceae</taxon>
        <taxon>Calycina</taxon>
    </lineage>
</organism>
<dbReference type="OrthoDB" id="5086080at2759"/>
<comment type="caution">
    <text evidence="2">The sequence shown here is derived from an EMBL/GenBank/DDBJ whole genome shotgun (WGS) entry which is preliminary data.</text>
</comment>
<dbReference type="PANTHER" id="PTHR37012:SF7">
    <property type="entry name" value="B-ZIP TRANSCRIPTION FACTOR (EUROFUNG)-RELATED"/>
    <property type="match status" value="1"/>
</dbReference>
<evidence type="ECO:0000256" key="1">
    <source>
        <dbReference type="SAM" id="MobiDB-lite"/>
    </source>
</evidence>
<dbReference type="Pfam" id="PF11905">
    <property type="entry name" value="DUF3425"/>
    <property type="match status" value="1"/>
</dbReference>
<feature type="region of interest" description="Disordered" evidence="1">
    <location>
        <begin position="1"/>
        <end position="56"/>
    </location>
</feature>
<proteinExistence type="predicted"/>
<feature type="compositionally biased region" description="Basic and acidic residues" evidence="1">
    <location>
        <begin position="46"/>
        <end position="56"/>
    </location>
</feature>
<sequence length="530" mass="61163">MTERRQLRISQNASVRAESPPPKRPRKASIRNADDDKQRERKRALDRKAQRASREKIRSHIAHLEKMVQILSDRNGNTDTSELMEEMNRLHAEIDRLRKIIDSIKSVLGANIFEPTIRPAPARQTSQSPGNDPKHGINVSRLDNIHHEIIFNEVNSPAKDDLISEMTVQNAWGNKTLETDLGELRMLATEQVPVNDYQAENSRSESDSPKDDSIEWSTELVGGSGNLINRWEETNENQIVEHTILWNRPSLLKFVRDPEVPAFTPCGIWVKANSIYANIFKYSRDRMLSANKAEVGSLVKAVKEGWGSLTLKERWNPVLQILKEVDQNLFWDLDPVTKIANLYKSMLLLKYYFNADAKNLENIPSWQRPVNIQKTRKHPIPIDFFPWPALRDHLVRHHNYYFATQDFSVSYRQHFKFSWPFSFEDTYEYDSETQTYSLSPLFGQYHRDVTCWALEEVFFKKFPEFVGKITVYKRNLIDTRDETILAAALNGYYSAMVGDGGDNANAEGQSIQMDFGSEDVTGLFDNYPST</sequence>
<keyword evidence="3" id="KW-1185">Reference proteome</keyword>
<feature type="compositionally biased region" description="Basic and acidic residues" evidence="1">
    <location>
        <begin position="202"/>
        <end position="213"/>
    </location>
</feature>
<protein>
    <recommendedName>
        <fullName evidence="4">BZIP domain-containing protein</fullName>
    </recommendedName>
</protein>
<dbReference type="Proteomes" id="UP000887226">
    <property type="component" value="Unassembled WGS sequence"/>
</dbReference>
<dbReference type="InterPro" id="IPR021833">
    <property type="entry name" value="DUF3425"/>
</dbReference>
<feature type="region of interest" description="Disordered" evidence="1">
    <location>
        <begin position="192"/>
        <end position="216"/>
    </location>
</feature>
<accession>A0A9P7Z2H4</accession>
<name>A0A9P7Z2H4_9HELO</name>
<dbReference type="AlphaFoldDB" id="A0A9P7Z2H4"/>
<dbReference type="PANTHER" id="PTHR37012">
    <property type="entry name" value="B-ZIP TRANSCRIPTION FACTOR (EUROFUNG)-RELATED"/>
    <property type="match status" value="1"/>
</dbReference>
<dbReference type="CDD" id="cd14688">
    <property type="entry name" value="bZIP_YAP"/>
    <property type="match status" value="1"/>
</dbReference>
<dbReference type="EMBL" id="MU253931">
    <property type="protein sequence ID" value="KAG9244071.1"/>
    <property type="molecule type" value="Genomic_DNA"/>
</dbReference>
<reference evidence="2" key="1">
    <citation type="journal article" date="2021" name="IMA Fungus">
        <title>Genomic characterization of three marine fungi, including Emericellopsis atlantica sp. nov. with signatures of a generalist lifestyle and marine biomass degradation.</title>
        <authorList>
            <person name="Hagestad O.C."/>
            <person name="Hou L."/>
            <person name="Andersen J.H."/>
            <person name="Hansen E.H."/>
            <person name="Altermark B."/>
            <person name="Li C."/>
            <person name="Kuhnert E."/>
            <person name="Cox R.J."/>
            <person name="Crous P.W."/>
            <person name="Spatafora J.W."/>
            <person name="Lail K."/>
            <person name="Amirebrahimi M."/>
            <person name="Lipzen A."/>
            <person name="Pangilinan J."/>
            <person name="Andreopoulos W."/>
            <person name="Hayes R.D."/>
            <person name="Ng V."/>
            <person name="Grigoriev I.V."/>
            <person name="Jackson S.A."/>
            <person name="Sutton T.D.S."/>
            <person name="Dobson A.D.W."/>
            <person name="Rama T."/>
        </authorList>
    </citation>
    <scope>NUCLEOTIDE SEQUENCE</scope>
    <source>
        <strain evidence="2">TRa3180A</strain>
    </source>
</reference>
<evidence type="ECO:0000313" key="2">
    <source>
        <dbReference type="EMBL" id="KAG9244071.1"/>
    </source>
</evidence>